<dbReference type="Gene3D" id="3.40.50.1110">
    <property type="entry name" value="SGNH hydrolase"/>
    <property type="match status" value="1"/>
</dbReference>
<feature type="compositionally biased region" description="Low complexity" evidence="1">
    <location>
        <begin position="25"/>
        <end position="42"/>
    </location>
</feature>
<reference evidence="2 3" key="1">
    <citation type="submission" date="2022-10" db="EMBL/GenBank/DDBJ databases">
        <title>Aestuariibacter sp. AA17 isolated from Montipora capitata coral fragment.</title>
        <authorList>
            <person name="Emsley S.A."/>
            <person name="Pfannmuller K.M."/>
            <person name="Loughran R.M."/>
            <person name="Shlafstein M."/>
            <person name="Papke E."/>
            <person name="Saw J.H."/>
            <person name="Ushijima B."/>
            <person name="Videau P."/>
        </authorList>
    </citation>
    <scope>NUCLEOTIDE SEQUENCE [LARGE SCALE GENOMIC DNA]</scope>
    <source>
        <strain evidence="2 3">AA17</strain>
    </source>
</reference>
<dbReference type="EMBL" id="JAOWKX010000001">
    <property type="protein sequence ID" value="MCV2883335.1"/>
    <property type="molecule type" value="Genomic_DNA"/>
</dbReference>
<dbReference type="PROSITE" id="PS51257">
    <property type="entry name" value="PROKAR_LIPOPROTEIN"/>
    <property type="match status" value="1"/>
</dbReference>
<comment type="caution">
    <text evidence="2">The sequence shown here is derived from an EMBL/GenBank/DDBJ whole genome shotgun (WGS) entry which is preliminary data.</text>
</comment>
<evidence type="ECO:0000313" key="3">
    <source>
        <dbReference type="Proteomes" id="UP001652504"/>
    </source>
</evidence>
<sequence>MRYVNLLILGLISAVTLYGCGSGNSTDSSRSQQTSPTTPPSDNIASAEPIDKDVALLMIGNSHTTANGLPLMVGKLMKQALPDKRILVDYAPTIAFLYQHLDESTTLRKFESRQWTHVTLQAQRYSQSQSVDYPTDAAKAWVDKITEQGGMAVFFPEWRQWGRGWEGEYLHQLYSSIADQAPACVSPVGMAWDIASSIRPDLTLHAPDGNHANLTGSLLAALVITETISQYPADLLTPDETIDVSPDVQDFLGQVASQALKEYPACERLNN</sequence>
<feature type="region of interest" description="Disordered" evidence="1">
    <location>
        <begin position="23"/>
        <end position="46"/>
    </location>
</feature>
<organism evidence="2 3">
    <name type="scientific">Fluctibacter corallii</name>
    <dbReference type="NCBI Taxonomy" id="2984329"/>
    <lineage>
        <taxon>Bacteria</taxon>
        <taxon>Pseudomonadati</taxon>
        <taxon>Pseudomonadota</taxon>
        <taxon>Gammaproteobacteria</taxon>
        <taxon>Alteromonadales</taxon>
        <taxon>Alteromonadaceae</taxon>
        <taxon>Fluctibacter</taxon>
    </lineage>
</organism>
<evidence type="ECO:0000256" key="1">
    <source>
        <dbReference type="SAM" id="MobiDB-lite"/>
    </source>
</evidence>
<evidence type="ECO:0000313" key="2">
    <source>
        <dbReference type="EMBL" id="MCV2883335.1"/>
    </source>
</evidence>
<dbReference type="RefSeq" id="WP_263710535.1">
    <property type="nucleotide sequence ID" value="NZ_JAOWKX010000001.1"/>
</dbReference>
<keyword evidence="3" id="KW-1185">Reference proteome</keyword>
<protein>
    <recommendedName>
        <fullName evidence="4">SGNH/GDSL hydrolase family protein</fullName>
    </recommendedName>
</protein>
<dbReference type="InterPro" id="IPR036514">
    <property type="entry name" value="SGNH_hydro_sf"/>
</dbReference>
<dbReference type="Proteomes" id="UP001652504">
    <property type="component" value="Unassembled WGS sequence"/>
</dbReference>
<proteinExistence type="predicted"/>
<name>A0ABT3A3S5_9ALTE</name>
<accession>A0ABT3A3S5</accession>
<evidence type="ECO:0008006" key="4">
    <source>
        <dbReference type="Google" id="ProtNLM"/>
    </source>
</evidence>
<gene>
    <name evidence="2" type="ORF">OE749_01320</name>
</gene>